<dbReference type="OrthoDB" id="8527650at2"/>
<name>A0A5E4SG09_9BURK</name>
<reference evidence="1 2" key="1">
    <citation type="submission" date="2019-08" db="EMBL/GenBank/DDBJ databases">
        <authorList>
            <person name="Peeters C."/>
        </authorList>
    </citation>
    <scope>NUCLEOTIDE SEQUENCE [LARGE SCALE GENOMIC DNA]</scope>
    <source>
        <strain evidence="1 2">LMG 30175</strain>
    </source>
</reference>
<protein>
    <submittedName>
        <fullName evidence="1">Formate dehydrogenase</fullName>
    </submittedName>
</protein>
<sequence length="77" mass="8727">MDGHNLVRMANSIGDFFGSMPDHDEAVGEVAGHLHKFWDPRMRTQILDMLGTPAEAEMHQLVREALQQHRARLTPHA</sequence>
<evidence type="ECO:0000313" key="2">
    <source>
        <dbReference type="Proteomes" id="UP000414233"/>
    </source>
</evidence>
<dbReference type="InterPro" id="IPR021074">
    <property type="entry name" value="Formate_DH_dsu"/>
</dbReference>
<gene>
    <name evidence="1" type="ORF">PTE30175_00673</name>
</gene>
<dbReference type="RefSeq" id="WP_150695622.1">
    <property type="nucleotide sequence ID" value="NZ_CABPRZ010000002.1"/>
</dbReference>
<dbReference type="EMBL" id="CABPRZ010000002">
    <property type="protein sequence ID" value="VVD73098.1"/>
    <property type="molecule type" value="Genomic_DNA"/>
</dbReference>
<dbReference type="AlphaFoldDB" id="A0A5E4SG09"/>
<keyword evidence="2" id="KW-1185">Reference proteome</keyword>
<accession>A0A5E4SG09</accession>
<dbReference type="Pfam" id="PF11390">
    <property type="entry name" value="FdsD"/>
    <property type="match status" value="1"/>
</dbReference>
<proteinExistence type="predicted"/>
<evidence type="ECO:0000313" key="1">
    <source>
        <dbReference type="EMBL" id="VVD73098.1"/>
    </source>
</evidence>
<organism evidence="1 2">
    <name type="scientific">Pandoraea terrae</name>
    <dbReference type="NCBI Taxonomy" id="1537710"/>
    <lineage>
        <taxon>Bacteria</taxon>
        <taxon>Pseudomonadati</taxon>
        <taxon>Pseudomonadota</taxon>
        <taxon>Betaproteobacteria</taxon>
        <taxon>Burkholderiales</taxon>
        <taxon>Burkholderiaceae</taxon>
        <taxon>Pandoraea</taxon>
    </lineage>
</organism>
<dbReference type="Proteomes" id="UP000414233">
    <property type="component" value="Unassembled WGS sequence"/>
</dbReference>